<dbReference type="EC" id="1.4.1.1" evidence="3 6"/>
<name>A0A430ALV6_9ENTE</name>
<keyword evidence="4 6" id="KW-0560">Oxidoreductase</keyword>
<feature type="binding site" evidence="10">
    <location>
        <position position="323"/>
    </location>
    <ligand>
        <name>Mg(2+)</name>
        <dbReference type="ChEBI" id="CHEBI:18420"/>
    </ligand>
</feature>
<dbReference type="GO" id="GO:0042853">
    <property type="term" value="P:L-alanine catabolic process"/>
    <property type="evidence" value="ECO:0007669"/>
    <property type="project" value="UniProtKB-UniPathway"/>
</dbReference>
<evidence type="ECO:0000256" key="3">
    <source>
        <dbReference type="ARBA" id="ARBA00012897"/>
    </source>
</evidence>
<feature type="domain" description="Alanine dehydrogenase/pyridine nucleotide transhydrogenase N-terminal" evidence="12">
    <location>
        <begin position="4"/>
        <end position="136"/>
    </location>
</feature>
<comment type="cofactor">
    <cofactor evidence="10">
        <name>Mg(2+)</name>
        <dbReference type="ChEBI" id="CHEBI:18420"/>
    </cofactor>
    <text evidence="10">Binds 1 Mg(2+) ion per subunit.</text>
</comment>
<dbReference type="Pfam" id="PF05222">
    <property type="entry name" value="AlaDh_PNT_N"/>
    <property type="match status" value="1"/>
</dbReference>
<comment type="pathway">
    <text evidence="1">Amino-acid degradation; L-alanine degradation via dehydrogenase pathway; NH(3) and pyruvate from L-alanine: step 1/1.</text>
</comment>
<keyword evidence="10" id="KW-0479">Metal-binding</keyword>
<feature type="active site" description="Proton donor/acceptor" evidence="7">
    <location>
        <position position="269"/>
    </location>
</feature>
<dbReference type="PANTHER" id="PTHR42795">
    <property type="entry name" value="ALANINE DEHYDROGENASE"/>
    <property type="match status" value="1"/>
</dbReference>
<evidence type="ECO:0000256" key="4">
    <source>
        <dbReference type="ARBA" id="ARBA00023002"/>
    </source>
</evidence>
<comment type="caution">
    <text evidence="13">The sequence shown here is derived from an EMBL/GenBank/DDBJ whole genome shotgun (WGS) entry which is preliminary data.</text>
</comment>
<dbReference type="InterPro" id="IPR008141">
    <property type="entry name" value="Ala_DH"/>
</dbReference>
<dbReference type="SUPFAM" id="SSF52283">
    <property type="entry name" value="Formate/glycerate dehydrogenase catalytic domain-like"/>
    <property type="match status" value="1"/>
</dbReference>
<dbReference type="InterPro" id="IPR036291">
    <property type="entry name" value="NAD(P)-bd_dom_sf"/>
</dbReference>
<dbReference type="PROSITE" id="PS00837">
    <property type="entry name" value="ALADH_PNT_2"/>
    <property type="match status" value="1"/>
</dbReference>
<feature type="binding site" evidence="9">
    <location>
        <position position="202"/>
    </location>
    <ligand>
        <name>NAD(+)</name>
        <dbReference type="ChEBI" id="CHEBI:57540"/>
    </ligand>
</feature>
<keyword evidence="14" id="KW-1185">Reference proteome</keyword>
<evidence type="ECO:0000259" key="12">
    <source>
        <dbReference type="SMART" id="SM01003"/>
    </source>
</evidence>
<protein>
    <recommendedName>
        <fullName evidence="3 6">Alanine dehydrogenase</fullName>
        <ecNumber evidence="3 6">1.4.1.1</ecNumber>
    </recommendedName>
</protein>
<evidence type="ECO:0000256" key="6">
    <source>
        <dbReference type="PIRNR" id="PIRNR000183"/>
    </source>
</evidence>
<dbReference type="SUPFAM" id="SSF51735">
    <property type="entry name" value="NAD(P)-binding Rossmann-fold domains"/>
    <property type="match status" value="1"/>
</dbReference>
<dbReference type="UniPathway" id="UPA00527">
    <property type="reaction ID" value="UER00585"/>
</dbReference>
<keyword evidence="10" id="KW-0460">Magnesium</keyword>
<gene>
    <name evidence="13" type="ORF">CBF27_13435</name>
</gene>
<evidence type="ECO:0000256" key="5">
    <source>
        <dbReference type="ARBA" id="ARBA00023027"/>
    </source>
</evidence>
<dbReference type="PANTHER" id="PTHR42795:SF1">
    <property type="entry name" value="ALANINE DEHYDROGENASE"/>
    <property type="match status" value="1"/>
</dbReference>
<dbReference type="Pfam" id="PF01262">
    <property type="entry name" value="AlaDh_PNT_C"/>
    <property type="match status" value="1"/>
</dbReference>
<evidence type="ECO:0000256" key="7">
    <source>
        <dbReference type="PIRSR" id="PIRSR000183-1"/>
    </source>
</evidence>
<dbReference type="Gene3D" id="3.40.50.720">
    <property type="entry name" value="NAD(P)-binding Rossmann-like Domain"/>
    <property type="match status" value="2"/>
</dbReference>
<dbReference type="GO" id="GO:0000166">
    <property type="term" value="F:nucleotide binding"/>
    <property type="evidence" value="ECO:0007669"/>
    <property type="project" value="UniProtKB-KW"/>
</dbReference>
<evidence type="ECO:0000256" key="2">
    <source>
        <dbReference type="ARBA" id="ARBA00005689"/>
    </source>
</evidence>
<dbReference type="InterPro" id="IPR007886">
    <property type="entry name" value="AlaDH/PNT_N"/>
</dbReference>
<comment type="similarity">
    <text evidence="2 6">Belongs to the AlaDH/PNT family.</text>
</comment>
<dbReference type="GO" id="GO:0005886">
    <property type="term" value="C:plasma membrane"/>
    <property type="evidence" value="ECO:0007669"/>
    <property type="project" value="TreeGrafter"/>
</dbReference>
<reference evidence="13 14" key="1">
    <citation type="submission" date="2017-05" db="EMBL/GenBank/DDBJ databases">
        <title>Vagococcus spp. assemblies.</title>
        <authorList>
            <person name="Gulvik C.A."/>
        </authorList>
    </citation>
    <scope>NUCLEOTIDE SEQUENCE [LARGE SCALE GENOMIC DNA]</scope>
    <source>
        <strain evidence="13 14">LMG 24798</strain>
    </source>
</reference>
<dbReference type="Proteomes" id="UP000286773">
    <property type="component" value="Unassembled WGS sequence"/>
</dbReference>
<sequence length="376" mass="40302">MKIGIPKEVLNNENRVAVTPSGVHLFIENNHKVIIQKGAGEGSGFSDEEYQAVGAILTDDIEEVWHVDMVMKVKEPVKDEFKYFHENLIIFTYLHLAPQPELTEELMKRNVATIAYESVKLPDGCLPLLTPMSEIAGRMSAQIGAFFLQKTMSGSGILLSAVPGVERGTVVIIGGGVAGANAAKIAAGLGAKVKILDVNARRLAQLEEVFGNDVETIMSNPYNIAEAVKSADLLIGAVLLPGRKAPSLVTEEMVKEMKPGSVIVDIAIDQGGIFETTDKTTTHDDPTYVKHGVIHYAVPNMPGAVPRTSTFALTNVTLPYALELANKGFKRAVAENNALAAGVNTLNGALISKEVAADQQKEAQSLEDVLAGMKEF</sequence>
<dbReference type="AlphaFoldDB" id="A0A430ALV6"/>
<evidence type="ECO:0000259" key="11">
    <source>
        <dbReference type="SMART" id="SM01002"/>
    </source>
</evidence>
<feature type="domain" description="Alanine dehydrogenase/pyridine nucleotide transhydrogenase NAD(H)-binding" evidence="11">
    <location>
        <begin position="148"/>
        <end position="297"/>
    </location>
</feature>
<dbReference type="PIRSF" id="PIRSF000183">
    <property type="entry name" value="Alanine_dh"/>
    <property type="match status" value="1"/>
</dbReference>
<dbReference type="InterPro" id="IPR007698">
    <property type="entry name" value="AlaDH/PNT_NAD(H)-bd"/>
</dbReference>
<dbReference type="GO" id="GO:0000286">
    <property type="term" value="F:alanine dehydrogenase activity"/>
    <property type="evidence" value="ECO:0007669"/>
    <property type="project" value="UniProtKB-UniRule"/>
</dbReference>
<feature type="binding site" evidence="8">
    <location>
        <position position="74"/>
    </location>
    <ligand>
        <name>substrate</name>
    </ligand>
</feature>
<evidence type="ECO:0000313" key="14">
    <source>
        <dbReference type="Proteomes" id="UP000286773"/>
    </source>
</evidence>
<evidence type="ECO:0000256" key="9">
    <source>
        <dbReference type="PIRSR" id="PIRSR000183-3"/>
    </source>
</evidence>
<dbReference type="SMART" id="SM01003">
    <property type="entry name" value="AlaDh_PNT_N"/>
    <property type="match status" value="1"/>
</dbReference>
<feature type="binding site" evidence="9">
    <location>
        <position position="133"/>
    </location>
    <ligand>
        <name>NAD(+)</name>
        <dbReference type="ChEBI" id="CHEBI:57540"/>
    </ligand>
</feature>
<dbReference type="SMART" id="SM01002">
    <property type="entry name" value="AlaDh_PNT_C"/>
    <property type="match status" value="1"/>
</dbReference>
<feature type="binding site" evidence="9">
    <location>
        <begin position="298"/>
        <end position="301"/>
    </location>
    <ligand>
        <name>NAD(+)</name>
        <dbReference type="ChEBI" id="CHEBI:57540"/>
    </ligand>
</feature>
<evidence type="ECO:0000256" key="1">
    <source>
        <dbReference type="ARBA" id="ARBA00005206"/>
    </source>
</evidence>
<dbReference type="InterPro" id="IPR008143">
    <property type="entry name" value="Ala_DH/PNT_CS2"/>
</dbReference>
<feature type="binding site" evidence="9">
    <location>
        <begin position="266"/>
        <end position="269"/>
    </location>
    <ligand>
        <name>NAD(+)</name>
        <dbReference type="ChEBI" id="CHEBI:57540"/>
    </ligand>
</feature>
<dbReference type="EMBL" id="NGKC01000023">
    <property type="protein sequence ID" value="RSU09102.1"/>
    <property type="molecule type" value="Genomic_DNA"/>
</dbReference>
<dbReference type="FunFam" id="3.40.50.720:FF:000049">
    <property type="entry name" value="Alanine dehydrogenase"/>
    <property type="match status" value="1"/>
</dbReference>
<comment type="catalytic activity">
    <reaction evidence="6">
        <text>L-alanine + NAD(+) + H2O = pyruvate + NH4(+) + NADH + H(+)</text>
        <dbReference type="Rhea" id="RHEA:18405"/>
        <dbReference type="ChEBI" id="CHEBI:15361"/>
        <dbReference type="ChEBI" id="CHEBI:15377"/>
        <dbReference type="ChEBI" id="CHEBI:15378"/>
        <dbReference type="ChEBI" id="CHEBI:28938"/>
        <dbReference type="ChEBI" id="CHEBI:57540"/>
        <dbReference type="ChEBI" id="CHEBI:57945"/>
        <dbReference type="ChEBI" id="CHEBI:57972"/>
        <dbReference type="EC" id="1.4.1.1"/>
    </reaction>
</comment>
<feature type="binding site" evidence="9">
    <location>
        <begin position="238"/>
        <end position="239"/>
    </location>
    <ligand>
        <name>NAD(+)</name>
        <dbReference type="ChEBI" id="CHEBI:57540"/>
    </ligand>
</feature>
<evidence type="ECO:0000313" key="13">
    <source>
        <dbReference type="EMBL" id="RSU09102.1"/>
    </source>
</evidence>
<keyword evidence="9" id="KW-0547">Nucleotide-binding</keyword>
<evidence type="ECO:0000256" key="8">
    <source>
        <dbReference type="PIRSR" id="PIRSR000183-2"/>
    </source>
</evidence>
<dbReference type="OrthoDB" id="9804592at2"/>
<dbReference type="CDD" id="cd05305">
    <property type="entry name" value="L-AlaDH"/>
    <property type="match status" value="1"/>
</dbReference>
<proteinExistence type="inferred from homology"/>
<keyword evidence="5 6" id="KW-0520">NAD</keyword>
<accession>A0A430ALV6</accession>
<feature type="binding site" evidence="8">
    <location>
        <position position="15"/>
    </location>
    <ligand>
        <name>substrate</name>
    </ligand>
</feature>
<organism evidence="13 14">
    <name type="scientific">Vagococcus acidifermentans</name>
    <dbReference type="NCBI Taxonomy" id="564710"/>
    <lineage>
        <taxon>Bacteria</taxon>
        <taxon>Bacillati</taxon>
        <taxon>Bacillota</taxon>
        <taxon>Bacilli</taxon>
        <taxon>Lactobacillales</taxon>
        <taxon>Enterococcaceae</taxon>
        <taxon>Vagococcus</taxon>
    </lineage>
</organism>
<feature type="active site" description="Proton donor/acceptor" evidence="7">
    <location>
        <position position="95"/>
    </location>
</feature>
<dbReference type="GO" id="GO:0046872">
    <property type="term" value="F:metal ion binding"/>
    <property type="evidence" value="ECO:0007669"/>
    <property type="project" value="UniProtKB-KW"/>
</dbReference>
<dbReference type="RefSeq" id="WP_126815172.1">
    <property type="nucleotide sequence ID" value="NZ_NGKC01000023.1"/>
</dbReference>
<evidence type="ECO:0000256" key="10">
    <source>
        <dbReference type="PIRSR" id="PIRSR000183-4"/>
    </source>
</evidence>
<feature type="binding site" evidence="9">
    <location>
        <position position="197"/>
    </location>
    <ligand>
        <name>NAD(+)</name>
        <dbReference type="ChEBI" id="CHEBI:57540"/>
    </ligand>
</feature>
<feature type="binding site" evidence="9">
    <location>
        <position position="219"/>
    </location>
    <ligand>
        <name>NAD(+)</name>
        <dbReference type="ChEBI" id="CHEBI:57540"/>
    </ligand>
</feature>
<dbReference type="NCBIfam" id="TIGR00518">
    <property type="entry name" value="alaDH"/>
    <property type="match status" value="1"/>
</dbReference>